<feature type="transmembrane region" description="Helical" evidence="9">
    <location>
        <begin position="396"/>
        <end position="421"/>
    </location>
</feature>
<proteinExistence type="inferred from homology"/>
<feature type="transmembrane region" description="Helical" evidence="9">
    <location>
        <begin position="63"/>
        <end position="85"/>
    </location>
</feature>
<dbReference type="InterPro" id="IPR013057">
    <property type="entry name" value="AA_transpt_TM"/>
</dbReference>
<evidence type="ECO:0000256" key="9">
    <source>
        <dbReference type="SAM" id="Phobius"/>
    </source>
</evidence>
<organism evidence="11">
    <name type="scientific">Chromera velia CCMP2878</name>
    <dbReference type="NCBI Taxonomy" id="1169474"/>
    <lineage>
        <taxon>Eukaryota</taxon>
        <taxon>Sar</taxon>
        <taxon>Alveolata</taxon>
        <taxon>Colpodellida</taxon>
        <taxon>Chromeraceae</taxon>
        <taxon>Chromera</taxon>
    </lineage>
</organism>
<dbReference type="VEuPathDB" id="CryptoDB:Cvel_1066"/>
<feature type="domain" description="Amino acid transporter transmembrane" evidence="10">
    <location>
        <begin position="32"/>
        <end position="429"/>
    </location>
</feature>
<dbReference type="GO" id="GO:0015194">
    <property type="term" value="F:L-serine transmembrane transporter activity"/>
    <property type="evidence" value="ECO:0007669"/>
    <property type="project" value="TreeGrafter"/>
</dbReference>
<name>A0A0G4HHS9_9ALVE</name>
<feature type="transmembrane region" description="Helical" evidence="9">
    <location>
        <begin position="483"/>
        <end position="503"/>
    </location>
</feature>
<dbReference type="PANTHER" id="PTHR22950:SF678">
    <property type="entry name" value="VACUOLAR AMINO ACID TRANSPORTER 5-RELATED"/>
    <property type="match status" value="1"/>
</dbReference>
<evidence type="ECO:0000256" key="5">
    <source>
        <dbReference type="ARBA" id="ARBA00022692"/>
    </source>
</evidence>
<reference evidence="11" key="1">
    <citation type="submission" date="2014-11" db="EMBL/GenBank/DDBJ databases">
        <authorList>
            <person name="Otto D Thomas"/>
            <person name="Naeem Raeece"/>
        </authorList>
    </citation>
    <scope>NUCLEOTIDE SEQUENCE</scope>
</reference>
<sequence length="509" mass="53853">MPKLQPVVVRVPTTPSKRRQVEGTKKTQQHEGASLWVGYVTLLKLTMGAGTLGLPYAFSESGFLVGAVLLVCVTCIALYGGFLLAACSEKVLSDGTPATFGAMTSRASPAFGHVVNTIIMFKCTGTAVSYMIVLGENLAAVAEKTLGVSAESSLATRQFWQFAVFAVFVAPVAFLKDLKALKNAAVLGLIAVLYVLFLAVVYSLLPDSETCAAFESVDACRGKPVAVNPDPVGQLRALPIFFFALTCHQNIPTTFNEMAQPSVGRITKGILLPALTSAAAIFMTIGFAGYLTYGHNVLPDFLLSYPDSDPLVAAGRVALALIATCSCPLQLHPARLSATALARAFLSVVFRNRPERLKAWTTDEGGRSGVLRVILTTFLLSALFATSWVVSSLGLVFDVIGAVGATGLTMYLPGFLFLCLFRKSAVTSEEMDAPTPGTAAAARSGKVAKGDVTRRAERQALKEGGPEKSSLSERAIQWHLRGALFLFLLGFTVMSLTLASLVLTGGGGH</sequence>
<evidence type="ECO:0000256" key="8">
    <source>
        <dbReference type="ARBA" id="ARBA00023136"/>
    </source>
</evidence>
<dbReference type="GO" id="GO:0061459">
    <property type="term" value="F:L-arginine transmembrane transporter activity"/>
    <property type="evidence" value="ECO:0007669"/>
    <property type="project" value="TreeGrafter"/>
</dbReference>
<dbReference type="GO" id="GO:0015189">
    <property type="term" value="F:L-lysine transmembrane transporter activity"/>
    <property type="evidence" value="ECO:0007669"/>
    <property type="project" value="TreeGrafter"/>
</dbReference>
<evidence type="ECO:0000256" key="6">
    <source>
        <dbReference type="ARBA" id="ARBA00022970"/>
    </source>
</evidence>
<evidence type="ECO:0000259" key="10">
    <source>
        <dbReference type="Pfam" id="PF01490"/>
    </source>
</evidence>
<evidence type="ECO:0000313" key="11">
    <source>
        <dbReference type="EMBL" id="CEM43692.1"/>
    </source>
</evidence>
<dbReference type="Pfam" id="PF01490">
    <property type="entry name" value="Aa_trans"/>
    <property type="match status" value="1"/>
</dbReference>
<comment type="similarity">
    <text evidence="2">Belongs to the amino acid/polyamine transporter 2 family.</text>
</comment>
<dbReference type="PANTHER" id="PTHR22950">
    <property type="entry name" value="AMINO ACID TRANSPORTER"/>
    <property type="match status" value="1"/>
</dbReference>
<keyword evidence="8 9" id="KW-0472">Membrane</keyword>
<evidence type="ECO:0000256" key="1">
    <source>
        <dbReference type="ARBA" id="ARBA00004128"/>
    </source>
</evidence>
<gene>
    <name evidence="11" type="ORF">Cvel_1066</name>
</gene>
<dbReference type="PhylomeDB" id="A0A0G4HHS9"/>
<keyword evidence="3" id="KW-0813">Transport</keyword>
<feature type="transmembrane region" description="Helical" evidence="9">
    <location>
        <begin position="35"/>
        <end position="57"/>
    </location>
</feature>
<keyword evidence="4" id="KW-0926">Vacuole</keyword>
<feature type="transmembrane region" description="Helical" evidence="9">
    <location>
        <begin position="370"/>
        <end position="390"/>
    </location>
</feature>
<dbReference type="GO" id="GO:0005313">
    <property type="term" value="F:L-glutamate transmembrane transporter activity"/>
    <property type="evidence" value="ECO:0007669"/>
    <property type="project" value="TreeGrafter"/>
</dbReference>
<keyword evidence="7 9" id="KW-1133">Transmembrane helix</keyword>
<evidence type="ECO:0000256" key="3">
    <source>
        <dbReference type="ARBA" id="ARBA00022448"/>
    </source>
</evidence>
<dbReference type="AlphaFoldDB" id="A0A0G4HHS9"/>
<dbReference type="GO" id="GO:0005290">
    <property type="term" value="F:L-histidine transmembrane transporter activity"/>
    <property type="evidence" value="ECO:0007669"/>
    <property type="project" value="TreeGrafter"/>
</dbReference>
<dbReference type="GO" id="GO:0005774">
    <property type="term" value="C:vacuolar membrane"/>
    <property type="evidence" value="ECO:0007669"/>
    <property type="project" value="UniProtKB-SubCell"/>
</dbReference>
<dbReference type="GO" id="GO:0005302">
    <property type="term" value="F:L-tyrosine transmembrane transporter activity"/>
    <property type="evidence" value="ECO:0007669"/>
    <property type="project" value="TreeGrafter"/>
</dbReference>
<evidence type="ECO:0000256" key="4">
    <source>
        <dbReference type="ARBA" id="ARBA00022554"/>
    </source>
</evidence>
<keyword evidence="5 9" id="KW-0812">Transmembrane</keyword>
<feature type="transmembrane region" description="Helical" evidence="9">
    <location>
        <begin position="270"/>
        <end position="291"/>
    </location>
</feature>
<comment type="subcellular location">
    <subcellularLocation>
        <location evidence="1">Vacuole membrane</location>
        <topology evidence="1">Multi-pass membrane protein</topology>
    </subcellularLocation>
</comment>
<feature type="transmembrane region" description="Helical" evidence="9">
    <location>
        <begin position="184"/>
        <end position="205"/>
    </location>
</feature>
<evidence type="ECO:0000256" key="2">
    <source>
        <dbReference type="ARBA" id="ARBA00008066"/>
    </source>
</evidence>
<accession>A0A0G4HHS9</accession>
<feature type="transmembrane region" description="Helical" evidence="9">
    <location>
        <begin position="159"/>
        <end position="178"/>
    </location>
</feature>
<keyword evidence="6" id="KW-0029">Amino-acid transport</keyword>
<dbReference type="EMBL" id="CDMZ01002736">
    <property type="protein sequence ID" value="CEM43692.1"/>
    <property type="molecule type" value="Genomic_DNA"/>
</dbReference>
<evidence type="ECO:0000256" key="7">
    <source>
        <dbReference type="ARBA" id="ARBA00022989"/>
    </source>
</evidence>
<protein>
    <recommendedName>
        <fullName evidence="10">Amino acid transporter transmembrane domain-containing protein</fullName>
    </recommendedName>
</protein>